<evidence type="ECO:0000313" key="5">
    <source>
        <dbReference type="EMBL" id="TPX72577.1"/>
    </source>
</evidence>
<dbReference type="PANTHER" id="PTHR11802:SF479">
    <property type="entry name" value="CARBOXYPEPTIDASE"/>
    <property type="match status" value="1"/>
</dbReference>
<dbReference type="PRINTS" id="PR00724">
    <property type="entry name" value="CRBOXYPTASEC"/>
</dbReference>
<dbReference type="InterPro" id="IPR029058">
    <property type="entry name" value="AB_hydrolase_fold"/>
</dbReference>
<organism evidence="5 6">
    <name type="scientific">Chytriomyces confervae</name>
    <dbReference type="NCBI Taxonomy" id="246404"/>
    <lineage>
        <taxon>Eukaryota</taxon>
        <taxon>Fungi</taxon>
        <taxon>Fungi incertae sedis</taxon>
        <taxon>Chytridiomycota</taxon>
        <taxon>Chytridiomycota incertae sedis</taxon>
        <taxon>Chytridiomycetes</taxon>
        <taxon>Chytridiales</taxon>
        <taxon>Chytriomycetaceae</taxon>
        <taxon>Chytriomyces</taxon>
    </lineage>
</organism>
<feature type="chain" id="PRO_5021435967" description="Carboxypeptidase" evidence="4">
    <location>
        <begin position="28"/>
        <end position="603"/>
    </location>
</feature>
<dbReference type="InterPro" id="IPR001563">
    <property type="entry name" value="Peptidase_S10"/>
</dbReference>
<gene>
    <name evidence="5" type="ORF">CcCBS67573_g05742</name>
</gene>
<evidence type="ECO:0000256" key="1">
    <source>
        <dbReference type="ARBA" id="ARBA00009431"/>
    </source>
</evidence>
<keyword evidence="4" id="KW-0378">Hydrolase</keyword>
<dbReference type="PANTHER" id="PTHR11802">
    <property type="entry name" value="SERINE PROTEASE FAMILY S10 SERINE CARBOXYPEPTIDASE"/>
    <property type="match status" value="1"/>
</dbReference>
<feature type="signal peptide" evidence="4">
    <location>
        <begin position="1"/>
        <end position="27"/>
    </location>
</feature>
<evidence type="ECO:0000256" key="4">
    <source>
        <dbReference type="RuleBase" id="RU361156"/>
    </source>
</evidence>
<comment type="similarity">
    <text evidence="1 4">Belongs to the peptidase S10 family.</text>
</comment>
<dbReference type="Proteomes" id="UP000320333">
    <property type="component" value="Unassembled WGS sequence"/>
</dbReference>
<evidence type="ECO:0000313" key="6">
    <source>
        <dbReference type="Proteomes" id="UP000320333"/>
    </source>
</evidence>
<proteinExistence type="inferred from homology"/>
<dbReference type="Gene3D" id="3.40.50.1820">
    <property type="entry name" value="alpha/beta hydrolase"/>
    <property type="match status" value="1"/>
</dbReference>
<dbReference type="PROSITE" id="PS00131">
    <property type="entry name" value="CARBOXYPEPT_SER_SER"/>
    <property type="match status" value="1"/>
</dbReference>
<dbReference type="GO" id="GO:0006508">
    <property type="term" value="P:proteolysis"/>
    <property type="evidence" value="ECO:0007669"/>
    <property type="project" value="UniProtKB-KW"/>
</dbReference>
<dbReference type="Pfam" id="PF00450">
    <property type="entry name" value="Peptidase_S10"/>
    <property type="match status" value="2"/>
</dbReference>
<protein>
    <recommendedName>
        <fullName evidence="4">Carboxypeptidase</fullName>
        <ecNumber evidence="4">3.4.16.-</ecNumber>
    </recommendedName>
</protein>
<keyword evidence="4" id="KW-0645">Protease</keyword>
<accession>A0A507FAI2</accession>
<keyword evidence="4" id="KW-0732">Signal</keyword>
<comment type="caution">
    <text evidence="5">The sequence shown here is derived from an EMBL/GenBank/DDBJ whole genome shotgun (WGS) entry which is preliminary data.</text>
</comment>
<keyword evidence="3" id="KW-0325">Glycoprotein</keyword>
<keyword evidence="6" id="KW-1185">Reference proteome</keyword>
<dbReference type="EMBL" id="QEAP01000217">
    <property type="protein sequence ID" value="TPX72577.1"/>
    <property type="molecule type" value="Genomic_DNA"/>
</dbReference>
<evidence type="ECO:0000256" key="2">
    <source>
        <dbReference type="ARBA" id="ARBA00022645"/>
    </source>
</evidence>
<reference evidence="5 6" key="1">
    <citation type="journal article" date="2019" name="Sci. Rep.">
        <title>Comparative genomics of chytrid fungi reveal insights into the obligate biotrophic and pathogenic lifestyle of Synchytrium endobioticum.</title>
        <authorList>
            <person name="van de Vossenberg B.T.L.H."/>
            <person name="Warris S."/>
            <person name="Nguyen H.D.T."/>
            <person name="van Gent-Pelzer M.P.E."/>
            <person name="Joly D.L."/>
            <person name="van de Geest H.C."/>
            <person name="Bonants P.J.M."/>
            <person name="Smith D.S."/>
            <person name="Levesque C.A."/>
            <person name="van der Lee T.A.J."/>
        </authorList>
    </citation>
    <scope>NUCLEOTIDE SEQUENCE [LARGE SCALE GENOMIC DNA]</scope>
    <source>
        <strain evidence="5 6">CBS 675.73</strain>
    </source>
</reference>
<evidence type="ECO:0000256" key="3">
    <source>
        <dbReference type="ARBA" id="ARBA00023180"/>
    </source>
</evidence>
<dbReference type="SUPFAM" id="SSF53474">
    <property type="entry name" value="alpha/beta-Hydrolases"/>
    <property type="match status" value="1"/>
</dbReference>
<sequence>MGYFTLVSKAKLAFILALLLPVPVANAAPVSVSSFTCTAVLPENPRTASDYLVTKLPDLPASALSELRTHYAGFIPTSTNSSNPGNLFFWYFPSSNTASADLVIWLNGGPGCSSLFGSFVENGPLEIQNNGTLAANLNSWHRHTNILYIEQPSGAGFSTNLDPTKGPFDEFQVASLFLTFLNGFYFVFPEAKSWSLHLTGESYAGVYIPFICAAITQCPYLVDQKTPILLSGIAINNAVLDFDRQIAPSSAVAAYDYLANRNFFAVDPTGLLQETAAKTASICRSLKTKNESLAMDEYGCNMVGLVGFWFATHMNSLGKGNTCLNPYNVDSPIPCGALDEFHLQEDALLAYLNNPAVRDAIHVDPYLSTMDPSRTWEECHRTTITTQHDSEHGPSPITVENNLSPHALNVCMFMLNKTSNIQFLPMLIERGIKVIIYNGDSDLLVNYVAQEQAFGNMTWNGSKGFQNDPTQWTVNSLPAGLKWVERGLSYIRVFGAGHMVVANDPAAGLQVLSELLNINVNEPETKTPAQSNVLYNGNVSAGTSLGGHRKFEIFDEWWTFGRDAVNLRIANISIPQLQNRSIMEQHKCMYKRSSTGATVKVWF</sequence>
<dbReference type="EC" id="3.4.16.-" evidence="4"/>
<keyword evidence="2 4" id="KW-0121">Carboxypeptidase</keyword>
<name>A0A507FAI2_9FUNG</name>
<dbReference type="GO" id="GO:0004185">
    <property type="term" value="F:serine-type carboxypeptidase activity"/>
    <property type="evidence" value="ECO:0007669"/>
    <property type="project" value="UniProtKB-UniRule"/>
</dbReference>
<dbReference type="STRING" id="246404.A0A507FAI2"/>
<dbReference type="AlphaFoldDB" id="A0A507FAI2"/>
<dbReference type="OrthoDB" id="443318at2759"/>
<dbReference type="InterPro" id="IPR018202">
    <property type="entry name" value="Ser_caboxypep_ser_AS"/>
</dbReference>